<dbReference type="Proteomes" id="UP000273828">
    <property type="component" value="Unassembled WGS sequence"/>
</dbReference>
<feature type="region of interest" description="Disordered" evidence="1">
    <location>
        <begin position="69"/>
        <end position="127"/>
    </location>
</feature>
<evidence type="ECO:0000313" key="3">
    <source>
        <dbReference type="Proteomes" id="UP000273828"/>
    </source>
</evidence>
<sequence>MCVAAVERRRTDRSRSERSLDAGLRLEDPVEPVERSLVEHRSPRALAVAAGPVGVCELDVPRGRRNRRRQIARLDREPIGFVTGDERGEPRPTRPSRTTRRTSCRSRRLRSGVRQYRRNREPSAAAR</sequence>
<evidence type="ECO:0000313" key="2">
    <source>
        <dbReference type="EMBL" id="RQG92916.1"/>
    </source>
</evidence>
<feature type="compositionally biased region" description="Basic and acidic residues" evidence="1">
    <location>
        <begin position="72"/>
        <end position="92"/>
    </location>
</feature>
<reference evidence="2 3" key="1">
    <citation type="submission" date="2018-10" db="EMBL/GenBank/DDBJ databases">
        <title>Natrarchaeobius chitinivorans gen. nov., sp. nov., and Natrarchaeobius haloalkaliphilus sp. nov., alkaliphilic, chitin-utilizing haloarchaea from hypersaline alkaline lakes.</title>
        <authorList>
            <person name="Sorokin D.Y."/>
            <person name="Elcheninov A.G."/>
            <person name="Kostrikina N.A."/>
            <person name="Bale N.J."/>
            <person name="Sinninghe Damste J.S."/>
            <person name="Khijniak T.V."/>
            <person name="Kublanov I.V."/>
            <person name="Toshchakov S.V."/>
        </authorList>
    </citation>
    <scope>NUCLEOTIDE SEQUENCE [LARGE SCALE GENOMIC DNA]</scope>
    <source>
        <strain evidence="2 3">AArcht-Sl</strain>
    </source>
</reference>
<proteinExistence type="predicted"/>
<name>A0A3N6MG58_9EURY</name>
<feature type="region of interest" description="Disordered" evidence="1">
    <location>
        <begin position="1"/>
        <end position="22"/>
    </location>
</feature>
<feature type="compositionally biased region" description="Basic residues" evidence="1">
    <location>
        <begin position="97"/>
        <end position="117"/>
    </location>
</feature>
<organism evidence="2 3">
    <name type="scientific">Natrarchaeobius halalkaliphilus</name>
    <dbReference type="NCBI Taxonomy" id="1679091"/>
    <lineage>
        <taxon>Archaea</taxon>
        <taxon>Methanobacteriati</taxon>
        <taxon>Methanobacteriota</taxon>
        <taxon>Stenosarchaea group</taxon>
        <taxon>Halobacteria</taxon>
        <taxon>Halobacteriales</taxon>
        <taxon>Natrialbaceae</taxon>
        <taxon>Natrarchaeobius</taxon>
    </lineage>
</organism>
<evidence type="ECO:0000256" key="1">
    <source>
        <dbReference type="SAM" id="MobiDB-lite"/>
    </source>
</evidence>
<keyword evidence="3" id="KW-1185">Reference proteome</keyword>
<comment type="caution">
    <text evidence="2">The sequence shown here is derived from an EMBL/GenBank/DDBJ whole genome shotgun (WGS) entry which is preliminary data.</text>
</comment>
<protein>
    <submittedName>
        <fullName evidence="2">Uncharacterized protein</fullName>
    </submittedName>
</protein>
<dbReference type="AlphaFoldDB" id="A0A3N6MG58"/>
<dbReference type="EMBL" id="REFY01000001">
    <property type="protein sequence ID" value="RQG92916.1"/>
    <property type="molecule type" value="Genomic_DNA"/>
</dbReference>
<accession>A0A3N6MG58</accession>
<gene>
    <name evidence="2" type="ORF">EA462_01460</name>
</gene>